<dbReference type="EMBL" id="JABBZM010000029">
    <property type="protein sequence ID" value="NMV41193.1"/>
    <property type="molecule type" value="Genomic_DNA"/>
</dbReference>
<name>A0A848P7M0_9RALS</name>
<gene>
    <name evidence="1" type="ORF">HGR00_25075</name>
</gene>
<protein>
    <submittedName>
        <fullName evidence="1">Uncharacterized protein</fullName>
    </submittedName>
</protein>
<evidence type="ECO:0000313" key="1">
    <source>
        <dbReference type="EMBL" id="NMV41193.1"/>
    </source>
</evidence>
<dbReference type="AlphaFoldDB" id="A0A848P7M0"/>
<reference evidence="1 2" key="1">
    <citation type="submission" date="2020-04" db="EMBL/GenBank/DDBJ databases">
        <title>Ralstonia insidiosa genome sequencing and assembly.</title>
        <authorList>
            <person name="Martins R.C.R."/>
            <person name="Perdigao-Neto L.V."/>
            <person name="Levin A.S.S."/>
            <person name="Costa S.F."/>
        </authorList>
    </citation>
    <scope>NUCLEOTIDE SEQUENCE [LARGE SCALE GENOMIC DNA]</scope>
    <source>
        <strain evidence="1 2">5047</strain>
    </source>
</reference>
<sequence length="77" mass="8565">MLIVEPENWTGTKLLDKLRSDGRAEIDGWAVNLDGAEIWLTNPYGLDCAFYAASGEGCASILHRIKSDTHEREWGSL</sequence>
<organism evidence="1 2">
    <name type="scientific">Ralstonia insidiosa</name>
    <dbReference type="NCBI Taxonomy" id="190721"/>
    <lineage>
        <taxon>Bacteria</taxon>
        <taxon>Pseudomonadati</taxon>
        <taxon>Pseudomonadota</taxon>
        <taxon>Betaproteobacteria</taxon>
        <taxon>Burkholderiales</taxon>
        <taxon>Burkholderiaceae</taxon>
        <taxon>Ralstonia</taxon>
    </lineage>
</organism>
<dbReference type="Proteomes" id="UP000575469">
    <property type="component" value="Unassembled WGS sequence"/>
</dbReference>
<proteinExistence type="predicted"/>
<comment type="caution">
    <text evidence="1">The sequence shown here is derived from an EMBL/GenBank/DDBJ whole genome shotgun (WGS) entry which is preliminary data.</text>
</comment>
<accession>A0A848P7M0</accession>
<evidence type="ECO:0000313" key="2">
    <source>
        <dbReference type="Proteomes" id="UP000575469"/>
    </source>
</evidence>